<name>A0A0A9YJH4_LYGHE</name>
<protein>
    <submittedName>
        <fullName evidence="3">Putative ubiquitin carboxyl-terminal hydrolase 46</fullName>
    </submittedName>
</protein>
<evidence type="ECO:0000313" key="3">
    <source>
        <dbReference type="EMBL" id="JAG31781.1"/>
    </source>
</evidence>
<dbReference type="AlphaFoldDB" id="A0A0A9YJH4"/>
<accession>A0A0A9YJH4</accession>
<evidence type="ECO:0000256" key="1">
    <source>
        <dbReference type="SAM" id="Phobius"/>
    </source>
</evidence>
<keyword evidence="1" id="KW-0812">Transmembrane</keyword>
<reference evidence="3" key="2">
    <citation type="submission" date="2014-07" db="EMBL/GenBank/DDBJ databases">
        <authorList>
            <person name="Hull J."/>
        </authorList>
    </citation>
    <scope>NUCLEOTIDE SEQUENCE</scope>
</reference>
<reference evidence="3" key="1">
    <citation type="journal article" date="2014" name="PLoS ONE">
        <title>Transcriptome-Based Identification of ABC Transporters in the Western Tarnished Plant Bug Lygus hesperus.</title>
        <authorList>
            <person name="Hull J.J."/>
            <person name="Chaney K."/>
            <person name="Geib S.M."/>
            <person name="Fabrick J.A."/>
            <person name="Brent C.S."/>
            <person name="Walsh D."/>
            <person name="Lavine L.C."/>
        </authorList>
    </citation>
    <scope>NUCLEOTIDE SEQUENCE</scope>
</reference>
<dbReference type="EMBL" id="GBHO01011823">
    <property type="protein sequence ID" value="JAG31781.1"/>
    <property type="molecule type" value="Transcribed_RNA"/>
</dbReference>
<dbReference type="GO" id="GO:0016787">
    <property type="term" value="F:hydrolase activity"/>
    <property type="evidence" value="ECO:0007669"/>
    <property type="project" value="UniProtKB-KW"/>
</dbReference>
<feature type="transmembrane region" description="Helical" evidence="1">
    <location>
        <begin position="227"/>
        <end position="246"/>
    </location>
</feature>
<keyword evidence="1" id="KW-0472">Membrane</keyword>
<dbReference type="EMBL" id="GBHO01011828">
    <property type="protein sequence ID" value="JAG31776.1"/>
    <property type="molecule type" value="Transcribed_RNA"/>
</dbReference>
<keyword evidence="1" id="KW-1133">Transmembrane helix</keyword>
<gene>
    <name evidence="3" type="primary">usp-46_2</name>
    <name evidence="2" type="synonym">usp-46_1</name>
    <name evidence="2" type="ORF">CM83_6029</name>
    <name evidence="3" type="ORF">CM83_6035</name>
</gene>
<sequence length="313" mass="35779">MHLYASLSTNPIECDTCLQHDILAPLPYVVHPQSLSKFTVLPTVHENRWKNILRFLYSHREKNYHQSVSSKHGTVPPPSCVYKLETDIPVRVHFVRHDGHSYHHYMLEYVRDALIPARVAKVARPSLHKTLQPSNSCLIVNPLHILSKNQGQQYPANTMASYVFTTSHGTSPSLLKDLRALPSSTKFHGTRSVASVGIWDVECTVLDESNTVDTTSNRVLSVSSTPFHVITVTVNPMYVFFFYFFLSFFCRHYSITHTYIRTSLQTNKQRCRFQKTLEMAIHRQLNSQSSLFDEIVDSLLSLLRTLDQASMAV</sequence>
<proteinExistence type="predicted"/>
<organism evidence="3">
    <name type="scientific">Lygus hesperus</name>
    <name type="common">Western plant bug</name>
    <dbReference type="NCBI Taxonomy" id="30085"/>
    <lineage>
        <taxon>Eukaryota</taxon>
        <taxon>Metazoa</taxon>
        <taxon>Ecdysozoa</taxon>
        <taxon>Arthropoda</taxon>
        <taxon>Hexapoda</taxon>
        <taxon>Insecta</taxon>
        <taxon>Pterygota</taxon>
        <taxon>Neoptera</taxon>
        <taxon>Paraneoptera</taxon>
        <taxon>Hemiptera</taxon>
        <taxon>Heteroptera</taxon>
        <taxon>Panheteroptera</taxon>
        <taxon>Cimicomorpha</taxon>
        <taxon>Miridae</taxon>
        <taxon>Mirini</taxon>
        <taxon>Lygus</taxon>
    </lineage>
</organism>
<evidence type="ECO:0000313" key="2">
    <source>
        <dbReference type="EMBL" id="JAG31776.1"/>
    </source>
</evidence>
<keyword evidence="3" id="KW-0378">Hydrolase</keyword>